<sequence>MEKFLGDLWLVTCPHVRKGQESLQKLASYQSSELPNVKMALNQPSVTLAYATNLFSGNSVSTLDHVEAETIRNRDEMVFIPPIGVPASMHVMPGFSDGDTVLTDPQFVPKQPLHAYSLEQNPQYHGLSLSLGSRVPNFNQYTNSSLSSPLSLHAVHSEAQVSQINGLKNVEYLSFDLAGGTRDTVKYGAVNNVQLLTSPKEIHSTSSLHEATGITGTFWNSKYLSAARDLLDEVVNVHRALEKPEKHQDFNLLGRDGSIGIDVKGDRMSSEPHDFTINASCELSPSERHDLQNKLTKLLSMLDEVDTRYKHYHHQMQVVVSSLEMIAGRGAAQPYTTLARRTISRQFRCLRDAIKREIQVTQKTLGEQDVTSRGQGVLSRLRFVDQQLRQQKALQQFGITGQPWRPQRGLPENAVSVLRSWLFEHFLHPYPKDSEKIILAKQTGLTRSQVANWFINARVRLWKPMIEEMYKEEFGDAETEPKTSPEHAAAAQEKFSFDDREEELQGSLMSASTNGNHLAQSTEFRPEVISCSEWNVHKAKLSYQAGPYQDNELNFGRTELHHEKILNMADHRIFSDETVSHEKTGCGVVVAAGHRHDDSMSSNAMGNHVSLALGLQHCEKNSQPISGGTQQSEDGATASSIDLDKLEYRYMDPVNQQHRFANPHLFSDFVT</sequence>
<evidence type="ECO:0000259" key="9">
    <source>
        <dbReference type="PROSITE" id="PS50071"/>
    </source>
</evidence>
<dbReference type="AlphaFoldDB" id="A0ABD1P317"/>
<comment type="subcellular location">
    <subcellularLocation>
        <location evidence="1 8">Nucleus</location>
    </subcellularLocation>
</comment>
<dbReference type="EMBL" id="JBFOLJ010000032">
    <property type="protein sequence ID" value="KAL2458054.1"/>
    <property type="molecule type" value="Genomic_DNA"/>
</dbReference>
<dbReference type="GO" id="GO:0003677">
    <property type="term" value="F:DNA binding"/>
    <property type="evidence" value="ECO:0007669"/>
    <property type="project" value="UniProtKB-UniRule"/>
</dbReference>
<dbReference type="PROSITE" id="PS50071">
    <property type="entry name" value="HOMEOBOX_2"/>
    <property type="match status" value="1"/>
</dbReference>
<organism evidence="10 11">
    <name type="scientific">Forsythia ovata</name>
    <dbReference type="NCBI Taxonomy" id="205694"/>
    <lineage>
        <taxon>Eukaryota</taxon>
        <taxon>Viridiplantae</taxon>
        <taxon>Streptophyta</taxon>
        <taxon>Embryophyta</taxon>
        <taxon>Tracheophyta</taxon>
        <taxon>Spermatophyta</taxon>
        <taxon>Magnoliopsida</taxon>
        <taxon>eudicotyledons</taxon>
        <taxon>Gunneridae</taxon>
        <taxon>Pentapetalae</taxon>
        <taxon>asterids</taxon>
        <taxon>lamiids</taxon>
        <taxon>Lamiales</taxon>
        <taxon>Oleaceae</taxon>
        <taxon>Forsythieae</taxon>
        <taxon>Forsythia</taxon>
    </lineage>
</organism>
<evidence type="ECO:0000313" key="11">
    <source>
        <dbReference type="Proteomes" id="UP001604277"/>
    </source>
</evidence>
<dbReference type="CDD" id="cd00086">
    <property type="entry name" value="homeodomain"/>
    <property type="match status" value="1"/>
</dbReference>
<dbReference type="InterPro" id="IPR050224">
    <property type="entry name" value="TALE_homeobox"/>
</dbReference>
<evidence type="ECO:0000313" key="10">
    <source>
        <dbReference type="EMBL" id="KAL2458054.1"/>
    </source>
</evidence>
<dbReference type="PANTHER" id="PTHR11850">
    <property type="entry name" value="HOMEOBOX PROTEIN TRANSCRIPTION FACTORS"/>
    <property type="match status" value="1"/>
</dbReference>
<dbReference type="InterPro" id="IPR009057">
    <property type="entry name" value="Homeodomain-like_sf"/>
</dbReference>
<feature type="DNA-binding region" description="Homeobox" evidence="8">
    <location>
        <begin position="403"/>
        <end position="465"/>
    </location>
</feature>
<dbReference type="GO" id="GO:0005634">
    <property type="term" value="C:nucleus"/>
    <property type="evidence" value="ECO:0007669"/>
    <property type="project" value="UniProtKB-SubCell"/>
</dbReference>
<proteinExistence type="inferred from homology"/>
<feature type="domain" description="Homeobox" evidence="9">
    <location>
        <begin position="401"/>
        <end position="464"/>
    </location>
</feature>
<keyword evidence="6" id="KW-0804">Transcription</keyword>
<dbReference type="InterPro" id="IPR001356">
    <property type="entry name" value="HD"/>
</dbReference>
<keyword evidence="3" id="KW-0805">Transcription regulation</keyword>
<dbReference type="SMART" id="SM00389">
    <property type="entry name" value="HOX"/>
    <property type="match status" value="1"/>
</dbReference>
<accession>A0ABD1P317</accession>
<protein>
    <submittedName>
        <fullName evidence="10">BEL1-like homeodomain protein 7</fullName>
    </submittedName>
</protein>
<evidence type="ECO:0000256" key="2">
    <source>
        <dbReference type="ARBA" id="ARBA00006454"/>
    </source>
</evidence>
<evidence type="ECO:0000256" key="8">
    <source>
        <dbReference type="PROSITE-ProRule" id="PRU00108"/>
    </source>
</evidence>
<keyword evidence="5 8" id="KW-0371">Homeobox</keyword>
<keyword evidence="11" id="KW-1185">Reference proteome</keyword>
<dbReference type="SUPFAM" id="SSF46689">
    <property type="entry name" value="Homeodomain-like"/>
    <property type="match status" value="1"/>
</dbReference>
<comment type="similarity">
    <text evidence="2">Belongs to the TALE/BELL homeobox family.</text>
</comment>
<evidence type="ECO:0000256" key="7">
    <source>
        <dbReference type="ARBA" id="ARBA00023242"/>
    </source>
</evidence>
<comment type="caution">
    <text evidence="10">The sequence shown here is derived from an EMBL/GenBank/DDBJ whole genome shotgun (WGS) entry which is preliminary data.</text>
</comment>
<dbReference type="InterPro" id="IPR006563">
    <property type="entry name" value="POX_dom"/>
</dbReference>
<gene>
    <name evidence="10" type="ORF">Fot_55912</name>
</gene>
<evidence type="ECO:0000256" key="1">
    <source>
        <dbReference type="ARBA" id="ARBA00004123"/>
    </source>
</evidence>
<name>A0ABD1P317_9LAMI</name>
<evidence type="ECO:0000256" key="6">
    <source>
        <dbReference type="ARBA" id="ARBA00023163"/>
    </source>
</evidence>
<dbReference type="InterPro" id="IPR008422">
    <property type="entry name" value="KN_HD"/>
</dbReference>
<keyword evidence="4 8" id="KW-0238">DNA-binding</keyword>
<evidence type="ECO:0000256" key="4">
    <source>
        <dbReference type="ARBA" id="ARBA00023125"/>
    </source>
</evidence>
<dbReference type="Pfam" id="PF05920">
    <property type="entry name" value="Homeobox_KN"/>
    <property type="match status" value="1"/>
</dbReference>
<dbReference type="Pfam" id="PF07526">
    <property type="entry name" value="POX"/>
    <property type="match status" value="1"/>
</dbReference>
<reference evidence="11" key="1">
    <citation type="submission" date="2024-07" db="EMBL/GenBank/DDBJ databases">
        <title>Two chromosome-level genome assemblies of Korean endemic species Abeliophyllum distichum and Forsythia ovata (Oleaceae).</title>
        <authorList>
            <person name="Jang H."/>
        </authorList>
    </citation>
    <scope>NUCLEOTIDE SEQUENCE [LARGE SCALE GENOMIC DNA]</scope>
</reference>
<evidence type="ECO:0000256" key="5">
    <source>
        <dbReference type="ARBA" id="ARBA00023155"/>
    </source>
</evidence>
<evidence type="ECO:0000256" key="3">
    <source>
        <dbReference type="ARBA" id="ARBA00023015"/>
    </source>
</evidence>
<keyword evidence="7 8" id="KW-0539">Nucleus</keyword>
<dbReference type="Gene3D" id="1.10.10.60">
    <property type="entry name" value="Homeodomain-like"/>
    <property type="match status" value="1"/>
</dbReference>
<dbReference type="Proteomes" id="UP001604277">
    <property type="component" value="Unassembled WGS sequence"/>
</dbReference>
<dbReference type="SMART" id="SM00574">
    <property type="entry name" value="POX"/>
    <property type="match status" value="1"/>
</dbReference>